<protein>
    <recommendedName>
        <fullName evidence="4">Transmembrane protein</fullName>
    </recommendedName>
</protein>
<name>A0A8T9QB58_9BACT</name>
<dbReference type="AlphaFoldDB" id="A0A8T9QB58"/>
<evidence type="ECO:0008006" key="4">
    <source>
        <dbReference type="Google" id="ProtNLM"/>
    </source>
</evidence>
<evidence type="ECO:0000256" key="1">
    <source>
        <dbReference type="SAM" id="Phobius"/>
    </source>
</evidence>
<gene>
    <name evidence="2" type="ORF">MUN79_11355</name>
</gene>
<feature type="transmembrane region" description="Helical" evidence="1">
    <location>
        <begin position="390"/>
        <end position="407"/>
    </location>
</feature>
<feature type="transmembrane region" description="Helical" evidence="1">
    <location>
        <begin position="358"/>
        <end position="378"/>
    </location>
</feature>
<keyword evidence="1" id="KW-1133">Transmembrane helix</keyword>
<evidence type="ECO:0000313" key="2">
    <source>
        <dbReference type="EMBL" id="UOQ74415.1"/>
    </source>
</evidence>
<feature type="transmembrane region" description="Helical" evidence="1">
    <location>
        <begin position="127"/>
        <end position="153"/>
    </location>
</feature>
<keyword evidence="1" id="KW-0472">Membrane</keyword>
<dbReference type="KEGG" id="hcu:MUN79_11355"/>
<dbReference type="RefSeq" id="WP_244677755.1">
    <property type="nucleotide sequence ID" value="NZ_CP095046.1"/>
</dbReference>
<keyword evidence="1" id="KW-0812">Transmembrane</keyword>
<feature type="transmembrane region" description="Helical" evidence="1">
    <location>
        <begin position="323"/>
        <end position="346"/>
    </location>
</feature>
<feature type="transmembrane region" description="Helical" evidence="1">
    <location>
        <begin position="22"/>
        <end position="43"/>
    </location>
</feature>
<feature type="transmembrane region" description="Helical" evidence="1">
    <location>
        <begin position="99"/>
        <end position="120"/>
    </location>
</feature>
<feature type="transmembrane region" description="Helical" evidence="1">
    <location>
        <begin position="183"/>
        <end position="202"/>
    </location>
</feature>
<evidence type="ECO:0000313" key="3">
    <source>
        <dbReference type="Proteomes" id="UP000831796"/>
    </source>
</evidence>
<dbReference type="EMBL" id="CP095046">
    <property type="protein sequence ID" value="UOQ74415.1"/>
    <property type="molecule type" value="Genomic_DNA"/>
</dbReference>
<feature type="transmembrane region" description="Helical" evidence="1">
    <location>
        <begin position="159"/>
        <end position="176"/>
    </location>
</feature>
<keyword evidence="3" id="KW-1185">Reference proteome</keyword>
<feature type="transmembrane region" description="Helical" evidence="1">
    <location>
        <begin position="291"/>
        <end position="311"/>
    </location>
</feature>
<feature type="transmembrane region" description="Helical" evidence="1">
    <location>
        <begin position="232"/>
        <end position="250"/>
    </location>
</feature>
<organism evidence="2 3">
    <name type="scientific">Hymenobacter cellulosilyticus</name>
    <dbReference type="NCBI Taxonomy" id="2932248"/>
    <lineage>
        <taxon>Bacteria</taxon>
        <taxon>Pseudomonadati</taxon>
        <taxon>Bacteroidota</taxon>
        <taxon>Cytophagia</taxon>
        <taxon>Cytophagales</taxon>
        <taxon>Hymenobacteraceae</taxon>
        <taxon>Hymenobacter</taxon>
    </lineage>
</organism>
<sequence length="454" mass="49473">MQVSDHVVSSPPPVTVESRVRVGWLLALAAAVLPFLLLAYYNYPSIHDDYANSNRIMRLGRMEFIKELYATWTGRYTELALKAYLDPLSYQQTALLSRVQPIAVILLLALAAFCFFRVLLRGARTSVVLACALLLTVLYLNGFEMAGAAFYWFGGYTSYTAGVIASLFAFTGMVGLHRYQGRMGAQLLSLIIAAGFSIVAIGAYDVSMMATCWVLGSAVALAWLFKSPAKAWFLALFALAMVGAFFAVTAPGNQVRAAMEGRNLGQILKSPQAIVVIVKSIYFALTQSFSWANSLLLLLGGTLLAGLLTRVREAVVFNLSRLHPLLLGLWLLAGVGAMIFPSILVYQTVWPHSWQCVYFYFMFGWVWLLATIFARYSAHSEVLRALSGPTGWRLTALAFCALCFFSSSSNTHMAYLDVAAKAPSTMPGCGSVSSGSKMRLPAACPSPKCGPVQQ</sequence>
<proteinExistence type="predicted"/>
<reference evidence="2" key="1">
    <citation type="submission" date="2022-04" db="EMBL/GenBank/DDBJ databases">
        <title>Hymenobacter sp. isolated from the air.</title>
        <authorList>
            <person name="Won M."/>
            <person name="Lee C.-M."/>
            <person name="Woen H.-Y."/>
            <person name="Kwon S.-W."/>
        </authorList>
    </citation>
    <scope>NUCLEOTIDE SEQUENCE</scope>
    <source>
        <strain evidence="2">5116S-3</strain>
    </source>
</reference>
<accession>A0A8T9QB58</accession>
<dbReference type="Proteomes" id="UP000831796">
    <property type="component" value="Chromosome"/>
</dbReference>